<name>A0A0S1MJ96_PHAPC</name>
<dbReference type="EMBL" id="KT246952">
    <property type="protein sequence ID" value="ALL41043.1"/>
    <property type="molecule type" value="mRNA"/>
</dbReference>
<evidence type="ECO:0000256" key="2">
    <source>
        <dbReference type="SAM" id="SignalP"/>
    </source>
</evidence>
<reference evidence="4" key="2">
    <citation type="submission" date="2022-06" db="EMBL/GenBank/DDBJ databases">
        <authorList>
            <consortium name="SYNGENTA / RWTH Aachen University"/>
        </authorList>
    </citation>
    <scope>NUCLEOTIDE SEQUENCE</scope>
</reference>
<evidence type="ECO:0000313" key="4">
    <source>
        <dbReference type="EMBL" id="CAH7686783.1"/>
    </source>
</evidence>
<dbReference type="EMBL" id="CALTRL010005816">
    <property type="protein sequence ID" value="CAH7686783.1"/>
    <property type="molecule type" value="Genomic_DNA"/>
</dbReference>
<sequence>MCLKIQLLLLLLVSMPIFNYGMTLRVHDSNLASQSLAHLEVPHIASPRPWLSKVVSETNQAGQTSRATFGLSPKEAEATSRFRRRNPETASISSNQKTQFSYPRPWIRNLSRGLEAKDK</sequence>
<feature type="region of interest" description="Disordered" evidence="1">
    <location>
        <begin position="62"/>
        <end position="99"/>
    </location>
</feature>
<keyword evidence="2" id="KW-0732">Signal</keyword>
<keyword evidence="5" id="KW-1185">Reference proteome</keyword>
<accession>A0A0S1MJ96</accession>
<feature type="compositionally biased region" description="Polar residues" evidence="1">
    <location>
        <begin position="88"/>
        <end position="99"/>
    </location>
</feature>
<dbReference type="AlphaFoldDB" id="A0A0S1MJ96"/>
<gene>
    <name evidence="4" type="ORF">PPACK8108_LOCUS21476</name>
</gene>
<evidence type="ECO:0000313" key="3">
    <source>
        <dbReference type="EMBL" id="ALL40951.1"/>
    </source>
</evidence>
<organism evidence="3">
    <name type="scientific">Phakopsora pachyrhizi</name>
    <name type="common">Asian soybean rust disease fungus</name>
    <dbReference type="NCBI Taxonomy" id="170000"/>
    <lineage>
        <taxon>Eukaryota</taxon>
        <taxon>Fungi</taxon>
        <taxon>Dikarya</taxon>
        <taxon>Basidiomycota</taxon>
        <taxon>Pucciniomycotina</taxon>
        <taxon>Pucciniomycetes</taxon>
        <taxon>Pucciniales</taxon>
        <taxon>Phakopsoraceae</taxon>
        <taxon>Phakopsora</taxon>
    </lineage>
</organism>
<evidence type="ECO:0000313" key="5">
    <source>
        <dbReference type="Proteomes" id="UP001153365"/>
    </source>
</evidence>
<feature type="signal peptide" evidence="2">
    <location>
        <begin position="1"/>
        <end position="21"/>
    </location>
</feature>
<evidence type="ECO:0000256" key="1">
    <source>
        <dbReference type="SAM" id="MobiDB-lite"/>
    </source>
</evidence>
<protein>
    <submittedName>
        <fullName evidence="4">Expressed protein</fullName>
    </submittedName>
</protein>
<proteinExistence type="evidence at transcript level"/>
<dbReference type="EMBL" id="KT246860">
    <property type="protein sequence ID" value="ALL40951.1"/>
    <property type="molecule type" value="mRNA"/>
</dbReference>
<feature type="chain" id="PRO_5010920648" evidence="2">
    <location>
        <begin position="22"/>
        <end position="119"/>
    </location>
</feature>
<dbReference type="Proteomes" id="UP001153365">
    <property type="component" value="Unassembled WGS sequence"/>
</dbReference>
<reference evidence="3" key="1">
    <citation type="submission" date="2015-07" db="EMBL/GenBank/DDBJ databases">
        <title>Elucidating the P. pachyrhizi secretome and potential effectors.</title>
        <authorList>
            <person name="de Carvalho M.C.C.G."/>
            <person name="Nascimento L.C."/>
            <person name="Darben L.M."/>
            <person name="Polizel-Podanosqui A.M."/>
            <person name="Lopes-Caitar V.S."/>
            <person name="Rocha C.S."/>
            <person name="Qi M."/>
            <person name="Carazolle M."/>
            <person name="Kuwahara M.K."/>
            <person name="Pereira G.A.G."/>
            <person name="Abdelnoor R.V."/>
            <person name="Whitham S.A."/>
            <person name="Marcelino-Guimaraes F.C."/>
        </authorList>
    </citation>
    <scope>NUCLEOTIDE SEQUENCE</scope>
</reference>